<dbReference type="RefSeq" id="WP_206742199.1">
    <property type="nucleotide sequence ID" value="NZ_ARYM01000060.1"/>
</dbReference>
<dbReference type="InterPro" id="IPR040511">
    <property type="entry name" value="AGS_C"/>
</dbReference>
<sequence length="294" mass="33685">SVRPDAYQRTALEAAVSNGRKSMGWILSDPRGYTQTASDMNARNEDFRRAAKIIKGWRRATKNRYADFAMKSFHIEQAVYAHFSSNPSTTIFDAVFEVMRSIPSLIRKAQFRDRANGRVFIDAYVESLETPQRDLIEEAADYFLMQLEQVKDEKGISSLFTGGRYRRPATEEFLFDKGIPTLVQSEMRIVAKALQGNGFPQKILDAVGWIAKSRHIEFRVREPAPECDYILWKVRNDNSSSQPRGEITKHHTQNDPERTAYFGRHYVEAYAILAGVCIARARQEVVLQTQHQAE</sequence>
<evidence type="ECO:0000313" key="3">
    <source>
        <dbReference type="Proteomes" id="UP000027100"/>
    </source>
</evidence>
<gene>
    <name evidence="2" type="ORF">HPO_19357</name>
</gene>
<evidence type="ECO:0000313" key="2">
    <source>
        <dbReference type="EMBL" id="KCZ95647.1"/>
    </source>
</evidence>
<organism evidence="2 3">
    <name type="scientific">Hyphomonas polymorpha PS728</name>
    <dbReference type="NCBI Taxonomy" id="1280954"/>
    <lineage>
        <taxon>Bacteria</taxon>
        <taxon>Pseudomonadati</taxon>
        <taxon>Pseudomonadota</taxon>
        <taxon>Alphaproteobacteria</taxon>
        <taxon>Hyphomonadales</taxon>
        <taxon>Hyphomonadaceae</taxon>
        <taxon>Hyphomonas</taxon>
    </lineage>
</organism>
<reference evidence="2 3" key="1">
    <citation type="journal article" date="2014" name="Antonie Van Leeuwenhoek">
        <title>Hyphomonas beringensis sp. nov. and Hyphomonas chukchiensis sp. nov., isolated from surface seawater of the Bering Sea and Chukchi Sea.</title>
        <authorList>
            <person name="Li C."/>
            <person name="Lai Q."/>
            <person name="Li G."/>
            <person name="Dong C."/>
            <person name="Wang J."/>
            <person name="Liao Y."/>
            <person name="Shao Z."/>
        </authorList>
    </citation>
    <scope>NUCLEOTIDE SEQUENCE [LARGE SCALE GENOMIC DNA]</scope>
    <source>
        <strain evidence="2 3">PS728</strain>
    </source>
</reference>
<comment type="caution">
    <text evidence="2">The sequence shown here is derived from an EMBL/GenBank/DDBJ whole genome shotgun (WGS) entry which is preliminary data.</text>
</comment>
<dbReference type="Proteomes" id="UP000027100">
    <property type="component" value="Unassembled WGS sequence"/>
</dbReference>
<feature type="non-terminal residue" evidence="2">
    <location>
        <position position="1"/>
    </location>
</feature>
<proteinExistence type="predicted"/>
<dbReference type="AlphaFoldDB" id="A0A062VB35"/>
<keyword evidence="3" id="KW-1185">Reference proteome</keyword>
<dbReference type="EMBL" id="ARYM01000060">
    <property type="protein sequence ID" value="KCZ95647.1"/>
    <property type="molecule type" value="Genomic_DNA"/>
</dbReference>
<protein>
    <recommendedName>
        <fullName evidence="1">Adenylyl/Guanylyl and SMODS C-terminal sensor domain-containing protein</fullName>
    </recommendedName>
</protein>
<dbReference type="Pfam" id="PF18134">
    <property type="entry name" value="AGS_C"/>
    <property type="match status" value="1"/>
</dbReference>
<feature type="domain" description="Adenylyl/Guanylyl and SMODS C-terminal sensor" evidence="1">
    <location>
        <begin position="170"/>
        <end position="286"/>
    </location>
</feature>
<accession>A0A062VB35</accession>
<name>A0A062VB35_9PROT</name>
<evidence type="ECO:0000259" key="1">
    <source>
        <dbReference type="Pfam" id="PF18134"/>
    </source>
</evidence>